<feature type="binding site" evidence="5">
    <location>
        <position position="147"/>
    </location>
    <ligand>
        <name>S-adenosyl-L-methionine</name>
        <dbReference type="ChEBI" id="CHEBI:59789"/>
    </ligand>
</feature>
<dbReference type="NCBIfam" id="TIGR03534">
    <property type="entry name" value="RF_mod_PrmC"/>
    <property type="match status" value="1"/>
</dbReference>
<dbReference type="GO" id="GO:0102559">
    <property type="term" value="F:peptide chain release factor N(5)-glutamine methyltransferase activity"/>
    <property type="evidence" value="ECO:0007669"/>
    <property type="project" value="UniProtKB-EC"/>
</dbReference>
<dbReference type="NCBIfam" id="TIGR00536">
    <property type="entry name" value="hemK_fam"/>
    <property type="match status" value="1"/>
</dbReference>
<dbReference type="EC" id="2.1.1.297" evidence="5"/>
<dbReference type="InterPro" id="IPR002052">
    <property type="entry name" value="DNA_methylase_N6_adenine_CS"/>
</dbReference>
<dbReference type="Pfam" id="PF05175">
    <property type="entry name" value="MTS"/>
    <property type="match status" value="1"/>
</dbReference>
<evidence type="ECO:0000313" key="9">
    <source>
        <dbReference type="Proteomes" id="UP001597383"/>
    </source>
</evidence>
<evidence type="ECO:0000256" key="4">
    <source>
        <dbReference type="ARBA" id="ARBA00048391"/>
    </source>
</evidence>
<evidence type="ECO:0000256" key="5">
    <source>
        <dbReference type="HAMAP-Rule" id="MF_02126"/>
    </source>
</evidence>
<dbReference type="PROSITE" id="PS00092">
    <property type="entry name" value="N6_MTASE"/>
    <property type="match status" value="1"/>
</dbReference>
<feature type="binding site" evidence="5">
    <location>
        <position position="191"/>
    </location>
    <ligand>
        <name>S-adenosyl-L-methionine</name>
        <dbReference type="ChEBI" id="CHEBI:59789"/>
    </ligand>
</feature>
<accession>A0ABW4W073</accession>
<dbReference type="PANTHER" id="PTHR18895:SF74">
    <property type="entry name" value="MTRF1L RELEASE FACTOR GLUTAMINE METHYLTRANSFERASE"/>
    <property type="match status" value="1"/>
</dbReference>
<organism evidence="8 9">
    <name type="scientific">Ornithinibacillus salinisoli</name>
    <dbReference type="NCBI Taxonomy" id="1848459"/>
    <lineage>
        <taxon>Bacteria</taxon>
        <taxon>Bacillati</taxon>
        <taxon>Bacillota</taxon>
        <taxon>Bacilli</taxon>
        <taxon>Bacillales</taxon>
        <taxon>Bacillaceae</taxon>
        <taxon>Ornithinibacillus</taxon>
    </lineage>
</organism>
<keyword evidence="1 5" id="KW-0489">Methyltransferase</keyword>
<dbReference type="HAMAP" id="MF_02126">
    <property type="entry name" value="RF_methyltr_PrmC"/>
    <property type="match status" value="1"/>
</dbReference>
<proteinExistence type="inferred from homology"/>
<comment type="catalytic activity">
    <reaction evidence="4 5">
        <text>L-glutaminyl-[peptide chain release factor] + S-adenosyl-L-methionine = N(5)-methyl-L-glutaminyl-[peptide chain release factor] + S-adenosyl-L-homocysteine + H(+)</text>
        <dbReference type="Rhea" id="RHEA:42896"/>
        <dbReference type="Rhea" id="RHEA-COMP:10271"/>
        <dbReference type="Rhea" id="RHEA-COMP:10272"/>
        <dbReference type="ChEBI" id="CHEBI:15378"/>
        <dbReference type="ChEBI" id="CHEBI:30011"/>
        <dbReference type="ChEBI" id="CHEBI:57856"/>
        <dbReference type="ChEBI" id="CHEBI:59789"/>
        <dbReference type="ChEBI" id="CHEBI:61891"/>
        <dbReference type="EC" id="2.1.1.297"/>
    </reaction>
</comment>
<feature type="domain" description="Release factor glutamine methyltransferase N-terminal" evidence="7">
    <location>
        <begin position="8"/>
        <end position="77"/>
    </location>
</feature>
<feature type="domain" description="Methyltransferase small" evidence="6">
    <location>
        <begin position="112"/>
        <end position="199"/>
    </location>
</feature>
<dbReference type="InterPro" id="IPR029063">
    <property type="entry name" value="SAM-dependent_MTases_sf"/>
</dbReference>
<evidence type="ECO:0000256" key="2">
    <source>
        <dbReference type="ARBA" id="ARBA00022679"/>
    </source>
</evidence>
<evidence type="ECO:0000313" key="8">
    <source>
        <dbReference type="EMBL" id="MFD2044411.1"/>
    </source>
</evidence>
<keyword evidence="2 5" id="KW-0808">Transferase</keyword>
<comment type="function">
    <text evidence="5">Methylates the class 1 translation termination release factors RF1/PrfA and RF2/PrfB on the glutamine residue of the universally conserved GGQ motif.</text>
</comment>
<dbReference type="InterPro" id="IPR040758">
    <property type="entry name" value="PrmC_N"/>
</dbReference>
<name>A0ABW4W073_9BACI</name>
<dbReference type="RefSeq" id="WP_377556361.1">
    <property type="nucleotide sequence ID" value="NZ_JBHUHQ010000015.1"/>
</dbReference>
<comment type="caution">
    <text evidence="8">The sequence shown here is derived from an EMBL/GenBank/DDBJ whole genome shotgun (WGS) entry which is preliminary data.</text>
</comment>
<dbReference type="InterPro" id="IPR050320">
    <property type="entry name" value="N5-glutamine_MTase"/>
</dbReference>
<keyword evidence="9" id="KW-1185">Reference proteome</keyword>
<sequence>MDTRKQFEVLQWASLFLEKNKREPRVAELLLQHHLNISRNEFYMRMRDEVPAEIVQSFQTDIERHAQTGVPIQHIIGYETFYGREFLVNEHVLIPRPETEELVQQVIQQSKNMPNKSQTIVDIGTGSGAIAITLAQELPETTVFATDISEQALAVAQHNATQLQANITFLQGDFLQPFISNQKKADIIVSNPPYIAKAEEVTLTDTVKKFDPELALFADDNGLAAYKKIITQLPQAIDSGATVAFEIGHEQGEAVSSLLNNQFPTSNINVIQDINGKDRMVVATGL</sequence>
<feature type="binding site" evidence="5">
    <location>
        <begin position="124"/>
        <end position="128"/>
    </location>
    <ligand>
        <name>S-adenosyl-L-methionine</name>
        <dbReference type="ChEBI" id="CHEBI:59789"/>
    </ligand>
</feature>
<gene>
    <name evidence="5 8" type="primary">prmC</name>
    <name evidence="8" type="ORF">ACFSJF_09050</name>
</gene>
<evidence type="ECO:0000256" key="3">
    <source>
        <dbReference type="ARBA" id="ARBA00022691"/>
    </source>
</evidence>
<dbReference type="Gene3D" id="3.40.50.150">
    <property type="entry name" value="Vaccinia Virus protein VP39"/>
    <property type="match status" value="1"/>
</dbReference>
<protein>
    <recommendedName>
        <fullName evidence="5">Release factor glutamine methyltransferase</fullName>
        <shortName evidence="5">RF MTase</shortName>
        <ecNumber evidence="5">2.1.1.297</ecNumber>
    </recommendedName>
    <alternativeName>
        <fullName evidence="5">N5-glutamine methyltransferase PrmC</fullName>
    </alternativeName>
    <alternativeName>
        <fullName evidence="5">Protein-(glutamine-N5) MTase PrmC</fullName>
    </alternativeName>
    <alternativeName>
        <fullName evidence="5">Protein-glutamine N-methyltransferase PrmC</fullName>
    </alternativeName>
</protein>
<dbReference type="SUPFAM" id="SSF53335">
    <property type="entry name" value="S-adenosyl-L-methionine-dependent methyltransferases"/>
    <property type="match status" value="1"/>
</dbReference>
<dbReference type="GO" id="GO:0032259">
    <property type="term" value="P:methylation"/>
    <property type="evidence" value="ECO:0007669"/>
    <property type="project" value="UniProtKB-KW"/>
</dbReference>
<dbReference type="PANTHER" id="PTHR18895">
    <property type="entry name" value="HEMK METHYLTRANSFERASE"/>
    <property type="match status" value="1"/>
</dbReference>
<dbReference type="InterPro" id="IPR007848">
    <property type="entry name" value="Small_mtfrase_dom"/>
</dbReference>
<evidence type="ECO:0000259" key="7">
    <source>
        <dbReference type="Pfam" id="PF17827"/>
    </source>
</evidence>
<dbReference type="CDD" id="cd02440">
    <property type="entry name" value="AdoMet_MTases"/>
    <property type="match status" value="1"/>
</dbReference>
<evidence type="ECO:0000256" key="1">
    <source>
        <dbReference type="ARBA" id="ARBA00022603"/>
    </source>
</evidence>
<feature type="binding site" evidence="5">
    <location>
        <begin position="191"/>
        <end position="194"/>
    </location>
    <ligand>
        <name>substrate</name>
    </ligand>
</feature>
<dbReference type="Gene3D" id="1.10.8.10">
    <property type="entry name" value="DNA helicase RuvA subunit, C-terminal domain"/>
    <property type="match status" value="1"/>
</dbReference>
<dbReference type="Pfam" id="PF17827">
    <property type="entry name" value="PrmC_N"/>
    <property type="match status" value="1"/>
</dbReference>
<dbReference type="InterPro" id="IPR019874">
    <property type="entry name" value="RF_methyltr_PrmC"/>
</dbReference>
<reference evidence="9" key="1">
    <citation type="journal article" date="2019" name="Int. J. Syst. Evol. Microbiol.">
        <title>The Global Catalogue of Microorganisms (GCM) 10K type strain sequencing project: providing services to taxonomists for standard genome sequencing and annotation.</title>
        <authorList>
            <consortium name="The Broad Institute Genomics Platform"/>
            <consortium name="The Broad Institute Genome Sequencing Center for Infectious Disease"/>
            <person name="Wu L."/>
            <person name="Ma J."/>
        </authorList>
    </citation>
    <scope>NUCLEOTIDE SEQUENCE [LARGE SCALE GENOMIC DNA]</scope>
    <source>
        <strain evidence="9">R28</strain>
    </source>
</reference>
<dbReference type="Proteomes" id="UP001597383">
    <property type="component" value="Unassembled WGS sequence"/>
</dbReference>
<feature type="binding site" evidence="5">
    <location>
        <position position="174"/>
    </location>
    <ligand>
        <name>S-adenosyl-L-methionine</name>
        <dbReference type="ChEBI" id="CHEBI:59789"/>
    </ligand>
</feature>
<keyword evidence="3 5" id="KW-0949">S-adenosyl-L-methionine</keyword>
<evidence type="ECO:0000259" key="6">
    <source>
        <dbReference type="Pfam" id="PF05175"/>
    </source>
</evidence>
<dbReference type="InterPro" id="IPR004556">
    <property type="entry name" value="HemK-like"/>
</dbReference>
<dbReference type="EMBL" id="JBHUHQ010000015">
    <property type="protein sequence ID" value="MFD2044411.1"/>
    <property type="molecule type" value="Genomic_DNA"/>
</dbReference>
<comment type="similarity">
    <text evidence="5">Belongs to the protein N5-glutamine methyltransferase family. PrmC subfamily.</text>
</comment>